<keyword evidence="1" id="KW-0812">Transmembrane</keyword>
<keyword evidence="1" id="KW-1133">Transmembrane helix</keyword>
<keyword evidence="3" id="KW-1185">Reference proteome</keyword>
<organism evidence="2 3">
    <name type="scientific">Sungkyunkwania multivorans</name>
    <dbReference type="NCBI Taxonomy" id="1173618"/>
    <lineage>
        <taxon>Bacteria</taxon>
        <taxon>Pseudomonadati</taxon>
        <taxon>Bacteroidota</taxon>
        <taxon>Flavobacteriia</taxon>
        <taxon>Flavobacteriales</taxon>
        <taxon>Flavobacteriaceae</taxon>
        <taxon>Sungkyunkwania</taxon>
    </lineage>
</organism>
<name>A0ABW3CYH4_9FLAO</name>
<proteinExistence type="predicted"/>
<dbReference type="RefSeq" id="WP_386407852.1">
    <property type="nucleotide sequence ID" value="NZ_JBHTJH010000010.1"/>
</dbReference>
<gene>
    <name evidence="2" type="ORF">ACFQ1M_10265</name>
</gene>
<reference evidence="3" key="1">
    <citation type="journal article" date="2019" name="Int. J. Syst. Evol. Microbiol.">
        <title>The Global Catalogue of Microorganisms (GCM) 10K type strain sequencing project: providing services to taxonomists for standard genome sequencing and annotation.</title>
        <authorList>
            <consortium name="The Broad Institute Genomics Platform"/>
            <consortium name="The Broad Institute Genome Sequencing Center for Infectious Disease"/>
            <person name="Wu L."/>
            <person name="Ma J."/>
        </authorList>
    </citation>
    <scope>NUCLEOTIDE SEQUENCE [LARGE SCALE GENOMIC DNA]</scope>
    <source>
        <strain evidence="3">CCUG 62952</strain>
    </source>
</reference>
<dbReference type="EMBL" id="JBHTJH010000010">
    <property type="protein sequence ID" value="MFD0862586.1"/>
    <property type="molecule type" value="Genomic_DNA"/>
</dbReference>
<sequence>MKKVLISISIIILFFLFIYIIETRLSMPSGVQMKIDEIATGYEGIIFDKFSVRKTKPTHLKIKTATGFFEISPYQKIVDSAEVGDSLIKPANQNFVYLKKRNGQVQEIFYTKLSMKTRNHRSFPKEWKKKWMESSEWDK</sequence>
<dbReference type="Proteomes" id="UP001596978">
    <property type="component" value="Unassembled WGS sequence"/>
</dbReference>
<comment type="caution">
    <text evidence="2">The sequence shown here is derived from an EMBL/GenBank/DDBJ whole genome shotgun (WGS) entry which is preliminary data.</text>
</comment>
<evidence type="ECO:0000313" key="2">
    <source>
        <dbReference type="EMBL" id="MFD0862586.1"/>
    </source>
</evidence>
<accession>A0ABW3CYH4</accession>
<protein>
    <submittedName>
        <fullName evidence="2">Uncharacterized protein</fullName>
    </submittedName>
</protein>
<evidence type="ECO:0000313" key="3">
    <source>
        <dbReference type="Proteomes" id="UP001596978"/>
    </source>
</evidence>
<feature type="transmembrane region" description="Helical" evidence="1">
    <location>
        <begin position="6"/>
        <end position="25"/>
    </location>
</feature>
<evidence type="ECO:0000256" key="1">
    <source>
        <dbReference type="SAM" id="Phobius"/>
    </source>
</evidence>
<keyword evidence="1" id="KW-0472">Membrane</keyword>